<evidence type="ECO:0000313" key="2">
    <source>
        <dbReference type="EMBL" id="KAF6109812.1"/>
    </source>
</evidence>
<comment type="caution">
    <text evidence="2">The sequence shown here is derived from an EMBL/GenBank/DDBJ whole genome shotgun (WGS) entry which is preliminary data.</text>
</comment>
<feature type="region of interest" description="Disordered" evidence="1">
    <location>
        <begin position="126"/>
        <end position="157"/>
    </location>
</feature>
<proteinExistence type="predicted"/>
<protein>
    <submittedName>
        <fullName evidence="2">Uncharacterized protein</fullName>
    </submittedName>
</protein>
<reference evidence="2 3" key="1">
    <citation type="journal article" date="2020" name="Nature">
        <title>Six reference-quality genomes reveal evolution of bat adaptations.</title>
        <authorList>
            <person name="Jebb D."/>
            <person name="Huang Z."/>
            <person name="Pippel M."/>
            <person name="Hughes G.M."/>
            <person name="Lavrichenko K."/>
            <person name="Devanna P."/>
            <person name="Winkler S."/>
            <person name="Jermiin L.S."/>
            <person name="Skirmuntt E.C."/>
            <person name="Katzourakis A."/>
            <person name="Burkitt-Gray L."/>
            <person name="Ray D.A."/>
            <person name="Sullivan K.A.M."/>
            <person name="Roscito J.G."/>
            <person name="Kirilenko B.M."/>
            <person name="Davalos L.M."/>
            <person name="Corthals A.P."/>
            <person name="Power M.L."/>
            <person name="Jones G."/>
            <person name="Ransome R.D."/>
            <person name="Dechmann D.K.N."/>
            <person name="Locatelli A.G."/>
            <person name="Puechmaille S.J."/>
            <person name="Fedrigo O."/>
            <person name="Jarvis E.D."/>
            <person name="Hiller M."/>
            <person name="Vernes S.C."/>
            <person name="Myers E.W."/>
            <person name="Teeling E.C."/>
        </authorList>
    </citation>
    <scope>NUCLEOTIDE SEQUENCE [LARGE SCALE GENOMIC DNA]</scope>
    <source>
        <strain evidence="2">Bat1K_MPI-CBG_1</strain>
    </source>
</reference>
<dbReference type="Proteomes" id="UP000664940">
    <property type="component" value="Unassembled WGS sequence"/>
</dbReference>
<name>A0A834A7F1_9CHIR</name>
<evidence type="ECO:0000256" key="1">
    <source>
        <dbReference type="SAM" id="MobiDB-lite"/>
    </source>
</evidence>
<accession>A0A834A7F1</accession>
<dbReference type="AlphaFoldDB" id="A0A834A7F1"/>
<sequence>MSHDPCMHFQGPPEVSWWGVHFPSPAPSQTTKGHLPKAKATEPRITFWTLGMPPLNQIFYSCFSFQRTWLLNFVTCQRHNVVPEASLNKHRVIWRHLEKDRVPLLSRGGCSAGLGAWSQGLAKLPGEEPALSSSLKKTGAKGGSGSGSVHSEDKDEA</sequence>
<evidence type="ECO:0000313" key="3">
    <source>
        <dbReference type="Proteomes" id="UP000664940"/>
    </source>
</evidence>
<dbReference type="EMBL" id="JABVXQ010000005">
    <property type="protein sequence ID" value="KAF6109812.1"/>
    <property type="molecule type" value="Genomic_DNA"/>
</dbReference>
<gene>
    <name evidence="2" type="ORF">HJG60_011009</name>
</gene>
<organism evidence="2 3">
    <name type="scientific">Phyllostomus discolor</name>
    <name type="common">pale spear-nosed bat</name>
    <dbReference type="NCBI Taxonomy" id="89673"/>
    <lineage>
        <taxon>Eukaryota</taxon>
        <taxon>Metazoa</taxon>
        <taxon>Chordata</taxon>
        <taxon>Craniata</taxon>
        <taxon>Vertebrata</taxon>
        <taxon>Euteleostomi</taxon>
        <taxon>Mammalia</taxon>
        <taxon>Eutheria</taxon>
        <taxon>Laurasiatheria</taxon>
        <taxon>Chiroptera</taxon>
        <taxon>Yangochiroptera</taxon>
        <taxon>Phyllostomidae</taxon>
        <taxon>Phyllostominae</taxon>
        <taxon>Phyllostomus</taxon>
    </lineage>
</organism>